<dbReference type="AlphaFoldDB" id="A0A6C0HWX5"/>
<reference evidence="3" key="1">
    <citation type="journal article" date="2020" name="Nature">
        <title>Giant virus diversity and host interactions through global metagenomics.</title>
        <authorList>
            <person name="Schulz F."/>
            <person name="Roux S."/>
            <person name="Paez-Espino D."/>
            <person name="Jungbluth S."/>
            <person name="Walsh D.A."/>
            <person name="Denef V.J."/>
            <person name="McMahon K.D."/>
            <person name="Konstantinidis K.T."/>
            <person name="Eloe-Fadrosh E.A."/>
            <person name="Kyrpides N.C."/>
            <person name="Woyke T."/>
        </authorList>
    </citation>
    <scope>NUCLEOTIDE SEQUENCE</scope>
    <source>
        <strain evidence="3">GVMAG-M-3300023184-178</strain>
    </source>
</reference>
<protein>
    <submittedName>
        <fullName evidence="3">Uncharacterized protein</fullName>
    </submittedName>
</protein>
<feature type="region of interest" description="Disordered" evidence="2">
    <location>
        <begin position="76"/>
        <end position="104"/>
    </location>
</feature>
<organism evidence="3">
    <name type="scientific">viral metagenome</name>
    <dbReference type="NCBI Taxonomy" id="1070528"/>
    <lineage>
        <taxon>unclassified sequences</taxon>
        <taxon>metagenomes</taxon>
        <taxon>organismal metagenomes</taxon>
    </lineage>
</organism>
<feature type="coiled-coil region" evidence="1">
    <location>
        <begin position="130"/>
        <end position="299"/>
    </location>
</feature>
<evidence type="ECO:0000256" key="2">
    <source>
        <dbReference type="SAM" id="MobiDB-lite"/>
    </source>
</evidence>
<feature type="region of interest" description="Disordered" evidence="2">
    <location>
        <begin position="18"/>
        <end position="60"/>
    </location>
</feature>
<feature type="compositionally biased region" description="Acidic residues" evidence="2">
    <location>
        <begin position="83"/>
        <end position="104"/>
    </location>
</feature>
<evidence type="ECO:0000313" key="3">
    <source>
        <dbReference type="EMBL" id="QHT85009.1"/>
    </source>
</evidence>
<proteinExistence type="predicted"/>
<feature type="compositionally biased region" description="Polar residues" evidence="2">
    <location>
        <begin position="18"/>
        <end position="39"/>
    </location>
</feature>
<accession>A0A6C0HWX5</accession>
<name>A0A6C0HWX5_9ZZZZ</name>
<keyword evidence="1" id="KW-0175">Coiled coil</keyword>
<evidence type="ECO:0000256" key="1">
    <source>
        <dbReference type="SAM" id="Coils"/>
    </source>
</evidence>
<sequence length="303" mass="34695">MAAVREVKSAVGLRRLVSSFSSAESQHQQQQRYNSSPIMSRSGGSIERERRRQEDDDLLEDISAKYGIEIGTGGEFFESATDYNEEEGNNEDVENSFDDESTEIEEFVPPPPVAAVSRKNPKLSPILTSSKNFDDILAQHKAELQSLREQFSQVQQDHKNEISSLKAQLKNSQEELKEKQYETCLMEEIQTLENRISEIKQIKDVSLKSELCKELKLSERHLASARQDLAEIKEAQKRKAEEKKMEAQLQYEIQTLEKQISDMRPSSANSFQQSISPQLKFKQRLLARAKQQLVDIKNKRDSA</sequence>
<dbReference type="EMBL" id="MN740030">
    <property type="protein sequence ID" value="QHT85009.1"/>
    <property type="molecule type" value="Genomic_DNA"/>
</dbReference>